<keyword evidence="2" id="KW-1185">Reference proteome</keyword>
<gene>
    <name evidence="1" type="ORF">D3H35_22440</name>
</gene>
<dbReference type="RefSeq" id="WP_119151429.1">
    <property type="nucleotide sequence ID" value="NZ_JBHSOV010000041.1"/>
</dbReference>
<proteinExistence type="predicted"/>
<dbReference type="AlphaFoldDB" id="A0A398CFH1"/>
<protein>
    <submittedName>
        <fullName evidence="1">Uncharacterized protein</fullName>
    </submittedName>
</protein>
<comment type="caution">
    <text evidence="1">The sequence shown here is derived from an EMBL/GenBank/DDBJ whole genome shotgun (WGS) entry which is preliminary data.</text>
</comment>
<name>A0A398CFH1_9BACL</name>
<sequence>MGLLYNYCQSIQNNKDHGIEREHLGPSGETEPSLSLLALMSRPIGSDKMVSDYDAPAKKS</sequence>
<dbReference type="Proteomes" id="UP000266340">
    <property type="component" value="Unassembled WGS sequence"/>
</dbReference>
<organism evidence="1 2">
    <name type="scientific">Cohnella faecalis</name>
    <dbReference type="NCBI Taxonomy" id="2315694"/>
    <lineage>
        <taxon>Bacteria</taxon>
        <taxon>Bacillati</taxon>
        <taxon>Bacillota</taxon>
        <taxon>Bacilli</taxon>
        <taxon>Bacillales</taxon>
        <taxon>Paenibacillaceae</taxon>
        <taxon>Cohnella</taxon>
    </lineage>
</organism>
<accession>A0A398CFH1</accession>
<evidence type="ECO:0000313" key="1">
    <source>
        <dbReference type="EMBL" id="RIE01165.1"/>
    </source>
</evidence>
<reference evidence="1 2" key="1">
    <citation type="submission" date="2018-09" db="EMBL/GenBank/DDBJ databases">
        <title>Cohnella cavernae sp. nov., isolated from a karst cave.</title>
        <authorList>
            <person name="Zhu H."/>
        </authorList>
    </citation>
    <scope>NUCLEOTIDE SEQUENCE [LARGE SCALE GENOMIC DNA]</scope>
    <source>
        <strain evidence="1 2">K2E09-144</strain>
    </source>
</reference>
<evidence type="ECO:0000313" key="2">
    <source>
        <dbReference type="Proteomes" id="UP000266340"/>
    </source>
</evidence>
<dbReference type="EMBL" id="QXJM01000040">
    <property type="protein sequence ID" value="RIE01165.1"/>
    <property type="molecule type" value="Genomic_DNA"/>
</dbReference>